<protein>
    <submittedName>
        <fullName evidence="2">Uncharacterized protein</fullName>
    </submittedName>
</protein>
<evidence type="ECO:0000313" key="2">
    <source>
        <dbReference type="EMBL" id="KAJ4457601.1"/>
    </source>
</evidence>
<evidence type="ECO:0000256" key="1">
    <source>
        <dbReference type="SAM" id="Phobius"/>
    </source>
</evidence>
<evidence type="ECO:0000313" key="3">
    <source>
        <dbReference type="Proteomes" id="UP001141327"/>
    </source>
</evidence>
<organism evidence="2 3">
    <name type="scientific">Paratrimastix pyriformis</name>
    <dbReference type="NCBI Taxonomy" id="342808"/>
    <lineage>
        <taxon>Eukaryota</taxon>
        <taxon>Metamonada</taxon>
        <taxon>Preaxostyla</taxon>
        <taxon>Paratrimastigidae</taxon>
        <taxon>Paratrimastix</taxon>
    </lineage>
</organism>
<proteinExistence type="predicted"/>
<gene>
    <name evidence="2" type="ORF">PAPYR_6839</name>
</gene>
<name>A0ABQ8UED1_9EUKA</name>
<comment type="caution">
    <text evidence="2">The sequence shown here is derived from an EMBL/GenBank/DDBJ whole genome shotgun (WGS) entry which is preliminary data.</text>
</comment>
<sequence length="159" mass="17749">MDAMQTPRKLIQNLISDLGEDGIPTDSTDGADDELFDDVFIPNEEPSPRLDSSSKIVFSELSECAHKLKTDFDTLSQSLGAVHTAITAADAMKQRFQQAQAQKERDDNRGETFRVFLILVCLFVLGIVFLVLFYRMVFGNGRLFSSQPADSFPLFSKCT</sequence>
<keyword evidence="3" id="KW-1185">Reference proteome</keyword>
<keyword evidence="1" id="KW-0812">Transmembrane</keyword>
<dbReference type="EMBL" id="JAPMOS010000043">
    <property type="protein sequence ID" value="KAJ4457601.1"/>
    <property type="molecule type" value="Genomic_DNA"/>
</dbReference>
<feature type="transmembrane region" description="Helical" evidence="1">
    <location>
        <begin position="113"/>
        <end position="134"/>
    </location>
</feature>
<keyword evidence="1" id="KW-1133">Transmembrane helix</keyword>
<dbReference type="Proteomes" id="UP001141327">
    <property type="component" value="Unassembled WGS sequence"/>
</dbReference>
<reference evidence="2" key="1">
    <citation type="journal article" date="2022" name="bioRxiv">
        <title>Genomics of Preaxostyla Flagellates Illuminates Evolutionary Transitions and the Path Towards Mitochondrial Loss.</title>
        <authorList>
            <person name="Novak L.V.F."/>
            <person name="Treitli S.C."/>
            <person name="Pyrih J."/>
            <person name="Halakuc P."/>
            <person name="Pipaliya S.V."/>
            <person name="Vacek V."/>
            <person name="Brzon O."/>
            <person name="Soukal P."/>
            <person name="Eme L."/>
            <person name="Dacks J.B."/>
            <person name="Karnkowska A."/>
            <person name="Elias M."/>
            <person name="Hampl V."/>
        </authorList>
    </citation>
    <scope>NUCLEOTIDE SEQUENCE</scope>
    <source>
        <strain evidence="2">RCP-MX</strain>
    </source>
</reference>
<accession>A0ABQ8UED1</accession>
<keyword evidence="1" id="KW-0472">Membrane</keyword>